<gene>
    <name evidence="2" type="ORF">FNV43_RR01618</name>
</gene>
<evidence type="ECO:0000313" key="3">
    <source>
        <dbReference type="Proteomes" id="UP000796880"/>
    </source>
</evidence>
<keyword evidence="3" id="KW-1185">Reference proteome</keyword>
<evidence type="ECO:0000256" key="1">
    <source>
        <dbReference type="SAM" id="MobiDB-lite"/>
    </source>
</evidence>
<dbReference type="EMBL" id="VOIH02000001">
    <property type="protein sequence ID" value="KAF3456962.1"/>
    <property type="molecule type" value="Genomic_DNA"/>
</dbReference>
<proteinExistence type="predicted"/>
<dbReference type="Proteomes" id="UP000796880">
    <property type="component" value="Unassembled WGS sequence"/>
</dbReference>
<name>A0A8K0HPZ1_9ROSA</name>
<dbReference type="OrthoDB" id="1595177at2759"/>
<accession>A0A8K0HPZ1</accession>
<reference evidence="2" key="1">
    <citation type="submission" date="2020-03" db="EMBL/GenBank/DDBJ databases">
        <title>A high-quality chromosome-level genome assembly of a woody plant with both climbing and erect habits, Rhamnella rubrinervis.</title>
        <authorList>
            <person name="Lu Z."/>
            <person name="Yang Y."/>
            <person name="Zhu X."/>
            <person name="Sun Y."/>
        </authorList>
    </citation>
    <scope>NUCLEOTIDE SEQUENCE</scope>
    <source>
        <strain evidence="2">BYM</strain>
        <tissue evidence="2">Leaf</tissue>
    </source>
</reference>
<sequence>MGARRVCPRHAIGASAWHATGASGNDLPWAPGCVSGCARRGKTNFVSRRSKPDSVPYWWVNNPTLGELASHDRKKRRRIKSSVAMSGLAATSGYPVAPTYTTPLKSFHKVGLESSSARVFFPADYAKRSAWRGFIWIRSDSLSYRLTVFGLAGRPGVPIRPARRGDQLARGAASAVHRGQRVGAQDPCRPRANPFRGSGSILPTSHLHCSIDRYIHLGDDAVMSAAVAGTRSSGFQGRGLPDTSGVAVLFRPLDPTSGGRFGVGGIKRKDNSSRPARRLGL</sequence>
<dbReference type="AlphaFoldDB" id="A0A8K0HPZ1"/>
<feature type="region of interest" description="Disordered" evidence="1">
    <location>
        <begin position="262"/>
        <end position="281"/>
    </location>
</feature>
<evidence type="ECO:0000313" key="2">
    <source>
        <dbReference type="EMBL" id="KAF3456962.1"/>
    </source>
</evidence>
<organism evidence="2 3">
    <name type="scientific">Rhamnella rubrinervis</name>
    <dbReference type="NCBI Taxonomy" id="2594499"/>
    <lineage>
        <taxon>Eukaryota</taxon>
        <taxon>Viridiplantae</taxon>
        <taxon>Streptophyta</taxon>
        <taxon>Embryophyta</taxon>
        <taxon>Tracheophyta</taxon>
        <taxon>Spermatophyta</taxon>
        <taxon>Magnoliopsida</taxon>
        <taxon>eudicotyledons</taxon>
        <taxon>Gunneridae</taxon>
        <taxon>Pentapetalae</taxon>
        <taxon>rosids</taxon>
        <taxon>fabids</taxon>
        <taxon>Rosales</taxon>
        <taxon>Rhamnaceae</taxon>
        <taxon>rhamnoid group</taxon>
        <taxon>Rhamneae</taxon>
        <taxon>Rhamnella</taxon>
    </lineage>
</organism>
<protein>
    <submittedName>
        <fullName evidence="2">Uncharacterized protein</fullName>
    </submittedName>
</protein>
<comment type="caution">
    <text evidence="2">The sequence shown here is derived from an EMBL/GenBank/DDBJ whole genome shotgun (WGS) entry which is preliminary data.</text>
</comment>